<accession>A0A177T1H2</accession>
<proteinExistence type="predicted"/>
<dbReference type="EMBL" id="LWDF02000364">
    <property type="protein sequence ID" value="KAE8249854.1"/>
    <property type="molecule type" value="Genomic_DNA"/>
</dbReference>
<sequence>MIAQTTPPASKSSKWPTSLALTTDLIIDEPISLDFNRTFDVTFFDLFDTTPKGTIGMWARTCPDEGAYIATNIPMATNPIRLDIPDHKNMRLIPEQFDGSVGGQPVLPSSQSSVHGVGVMKQVDGDKRNCIITGFTFLNKSEDSLSYQLALSFEESPKYDNWTLNGVKALVAFEAVIVGVGEDTILKAYVRNLTYRMDAPRPLLQALNIGINSPGKFAKIQQARSSANKRKANEECEAPVASGSGTTTPPPPITDASESAAPPSPPPGLLTRGKQQRVSK</sequence>
<protein>
    <submittedName>
        <fullName evidence="2">Uncharacterized protein</fullName>
    </submittedName>
</protein>
<evidence type="ECO:0000256" key="1">
    <source>
        <dbReference type="SAM" id="MobiDB-lite"/>
    </source>
</evidence>
<keyword evidence="3" id="KW-1185">Reference proteome</keyword>
<reference evidence="2" key="2">
    <citation type="journal article" date="2019" name="IMA Fungus">
        <title>Genome sequencing and comparison of five Tilletia species to identify candidate genes for the detection of regulated species infecting wheat.</title>
        <authorList>
            <person name="Nguyen H.D.T."/>
            <person name="Sultana T."/>
            <person name="Kesanakurti P."/>
            <person name="Hambleton S."/>
        </authorList>
    </citation>
    <scope>NUCLEOTIDE SEQUENCE</scope>
    <source>
        <strain evidence="2">DAOMC 236416</strain>
    </source>
</reference>
<organism evidence="2 3">
    <name type="scientific">Tilletia indica</name>
    <dbReference type="NCBI Taxonomy" id="43049"/>
    <lineage>
        <taxon>Eukaryota</taxon>
        <taxon>Fungi</taxon>
        <taxon>Dikarya</taxon>
        <taxon>Basidiomycota</taxon>
        <taxon>Ustilaginomycotina</taxon>
        <taxon>Exobasidiomycetes</taxon>
        <taxon>Tilletiales</taxon>
        <taxon>Tilletiaceae</taxon>
        <taxon>Tilletia</taxon>
    </lineage>
</organism>
<comment type="caution">
    <text evidence="2">The sequence shown here is derived from an EMBL/GenBank/DDBJ whole genome shotgun (WGS) entry which is preliminary data.</text>
</comment>
<evidence type="ECO:0000313" key="3">
    <source>
        <dbReference type="Proteomes" id="UP000077521"/>
    </source>
</evidence>
<name>A0A177T1H2_9BASI</name>
<gene>
    <name evidence="2" type="ORF">A4X13_0g5039</name>
</gene>
<dbReference type="Proteomes" id="UP000077521">
    <property type="component" value="Unassembled WGS sequence"/>
</dbReference>
<evidence type="ECO:0000313" key="2">
    <source>
        <dbReference type="EMBL" id="KAE8249854.1"/>
    </source>
</evidence>
<reference evidence="2" key="1">
    <citation type="submission" date="2016-04" db="EMBL/GenBank/DDBJ databases">
        <authorList>
            <person name="Nguyen H.D."/>
            <person name="Samba Siva P."/>
            <person name="Cullis J."/>
            <person name="Levesque C.A."/>
            <person name="Hambleton S."/>
        </authorList>
    </citation>
    <scope>NUCLEOTIDE SEQUENCE</scope>
    <source>
        <strain evidence="2">DAOMC 236416</strain>
    </source>
</reference>
<feature type="region of interest" description="Disordered" evidence="1">
    <location>
        <begin position="222"/>
        <end position="280"/>
    </location>
</feature>
<dbReference type="AlphaFoldDB" id="A0A177T1H2"/>